<comment type="caution">
    <text evidence="2">The sequence shown here is derived from an EMBL/GenBank/DDBJ whole genome shotgun (WGS) entry which is preliminary data.</text>
</comment>
<reference evidence="2" key="1">
    <citation type="submission" date="2020-10" db="EMBL/GenBank/DDBJ databases">
        <title>Taxonomic study of unclassified bacteria belonging to the class Ktedonobacteria.</title>
        <authorList>
            <person name="Yabe S."/>
            <person name="Wang C.M."/>
            <person name="Zheng Y."/>
            <person name="Sakai Y."/>
            <person name="Cavaletti L."/>
            <person name="Monciardini P."/>
            <person name="Donadio S."/>
        </authorList>
    </citation>
    <scope>NUCLEOTIDE SEQUENCE</scope>
    <source>
        <strain evidence="2">ID150040</strain>
    </source>
</reference>
<protein>
    <recommendedName>
        <fullName evidence="1">N,N-dimethylformamidase beta subunit-like C-terminal domain-containing protein</fullName>
    </recommendedName>
</protein>
<proteinExistence type="predicted"/>
<dbReference type="AlphaFoldDB" id="A0A8J3N455"/>
<evidence type="ECO:0000259" key="1">
    <source>
        <dbReference type="Pfam" id="PF20254"/>
    </source>
</evidence>
<gene>
    <name evidence="2" type="ORF">KSF_050080</name>
</gene>
<dbReference type="EMBL" id="BNJK01000001">
    <property type="protein sequence ID" value="GHO94960.1"/>
    <property type="molecule type" value="Genomic_DNA"/>
</dbReference>
<name>A0A8J3N455_9CHLR</name>
<dbReference type="Proteomes" id="UP000597444">
    <property type="component" value="Unassembled WGS sequence"/>
</dbReference>
<accession>A0A8J3N455</accession>
<organism evidence="2 3">
    <name type="scientific">Reticulibacter mediterranei</name>
    <dbReference type="NCBI Taxonomy" id="2778369"/>
    <lineage>
        <taxon>Bacteria</taxon>
        <taxon>Bacillati</taxon>
        <taxon>Chloroflexota</taxon>
        <taxon>Ktedonobacteria</taxon>
        <taxon>Ktedonobacterales</taxon>
        <taxon>Reticulibacteraceae</taxon>
        <taxon>Reticulibacter</taxon>
    </lineage>
</organism>
<evidence type="ECO:0000313" key="2">
    <source>
        <dbReference type="EMBL" id="GHO94960.1"/>
    </source>
</evidence>
<dbReference type="InterPro" id="IPR046540">
    <property type="entry name" value="DMFA2_C"/>
</dbReference>
<keyword evidence="3" id="KW-1185">Reference proteome</keyword>
<sequence length="534" mass="59501">MKQRIIVITVLIVIIGLAAPLIMLGQSFFWPAPANGGQITTSHSDPQQASADTLIARENMQQGSSDWQIPNGRVATTEIQAYVDARSISPGKQLTFYVSTHDAGTHYNLAIYRLGWYQGMGARLMTVVPSLTGQEQGYYDDDHSKLVNCRTCYVDEQTGLIEARWQPSYKLTIPSDWTSGLYLAKFTDVQGYQTYTSFDVLGNPTSPYVAVTADTTYAAYNNWGGRGLYDYNSIGKQPAVKVSFLRPSTQGDGADQALMFEANAIRWMERNGYDLSYMSSVDLHTHPEWLLKHKAYISLGHDEYWSKEMRDGVEAARDHGIGLAFLEADDGYWQIRFEPSSTGNPNQTVVGYKVLTDQHDLNRDPLYGKDNSRVTTQWRDPVVNRPENALVGIMFSDLTHKQKGYAWKFASNTHTDLLRGVNLEQGKVYGCGLVGYEWDKVFNNGSTPRGLQILATSPTITDDGKQDNSNTTFYIAPSKAMVFATGSIYWTSALDEYRFSQDINCSGQTPVIAGIQQLMKNVMAALIVPHQPPA</sequence>
<evidence type="ECO:0000313" key="3">
    <source>
        <dbReference type="Proteomes" id="UP000597444"/>
    </source>
</evidence>
<dbReference type="Pfam" id="PF20254">
    <property type="entry name" value="DMFA2_C"/>
    <property type="match status" value="1"/>
</dbReference>
<dbReference type="RefSeq" id="WP_220205666.1">
    <property type="nucleotide sequence ID" value="NZ_BNJK01000001.1"/>
</dbReference>
<feature type="domain" description="N,N-dimethylformamidase beta subunit-like C-terminal" evidence="1">
    <location>
        <begin position="109"/>
        <end position="495"/>
    </location>
</feature>